<dbReference type="EMBL" id="BMQB01000008">
    <property type="protein sequence ID" value="GGK03533.1"/>
    <property type="molecule type" value="Genomic_DNA"/>
</dbReference>
<protein>
    <recommendedName>
        <fullName evidence="4">Phospholipase A2</fullName>
    </recommendedName>
</protein>
<feature type="chain" id="PRO_5039211684" description="Phospholipase A2" evidence="1">
    <location>
        <begin position="28"/>
        <end position="169"/>
    </location>
</feature>
<dbReference type="Proteomes" id="UP000649739">
    <property type="component" value="Unassembled WGS sequence"/>
</dbReference>
<dbReference type="InterPro" id="IPR006311">
    <property type="entry name" value="TAT_signal"/>
</dbReference>
<evidence type="ECO:0000256" key="1">
    <source>
        <dbReference type="SAM" id="SignalP"/>
    </source>
</evidence>
<organism evidence="2 3">
    <name type="scientific">Pilimelia anulata</name>
    <dbReference type="NCBI Taxonomy" id="53371"/>
    <lineage>
        <taxon>Bacteria</taxon>
        <taxon>Bacillati</taxon>
        <taxon>Actinomycetota</taxon>
        <taxon>Actinomycetes</taxon>
        <taxon>Micromonosporales</taxon>
        <taxon>Micromonosporaceae</taxon>
        <taxon>Pilimelia</taxon>
    </lineage>
</organism>
<accession>A0A8J3BHB8</accession>
<sequence length="169" mass="18620">MRHPTRTIPRRTIAALGAAAALATALAAAPAAAGAETIEQFTDRLVFATALPAFVDLRRQQPRPGELDWASDGCSWSPDRPAGHDFLPGCHRHDFGYRNHKRQHRFDKNSRLRIDNQLKKDLYGICGKDVACRRVADLYYAAVRQFGGPRFAAARAALDAEIAAQSTPR</sequence>
<keyword evidence="3" id="KW-1185">Reference proteome</keyword>
<dbReference type="AlphaFoldDB" id="A0A8J3BHB8"/>
<dbReference type="PROSITE" id="PS51318">
    <property type="entry name" value="TAT"/>
    <property type="match status" value="1"/>
</dbReference>
<keyword evidence="1" id="KW-0732">Signal</keyword>
<dbReference type="GO" id="GO:0006644">
    <property type="term" value="P:phospholipid metabolic process"/>
    <property type="evidence" value="ECO:0007669"/>
    <property type="project" value="InterPro"/>
</dbReference>
<dbReference type="SUPFAM" id="SSF48619">
    <property type="entry name" value="Phospholipase A2, PLA2"/>
    <property type="match status" value="1"/>
</dbReference>
<evidence type="ECO:0008006" key="4">
    <source>
        <dbReference type="Google" id="ProtNLM"/>
    </source>
</evidence>
<dbReference type="InterPro" id="IPR015141">
    <property type="entry name" value="PLipase_A2_prok/fun"/>
</dbReference>
<dbReference type="GO" id="GO:0004623">
    <property type="term" value="F:phospholipase A2 activity"/>
    <property type="evidence" value="ECO:0007669"/>
    <property type="project" value="InterPro"/>
</dbReference>
<comment type="caution">
    <text evidence="2">The sequence shown here is derived from an EMBL/GenBank/DDBJ whole genome shotgun (WGS) entry which is preliminary data.</text>
</comment>
<dbReference type="InterPro" id="IPR036444">
    <property type="entry name" value="PLipase_A2_dom_sf"/>
</dbReference>
<dbReference type="Pfam" id="PF09056">
    <property type="entry name" value="Phospholip_A2_3"/>
    <property type="match status" value="1"/>
</dbReference>
<reference evidence="2" key="2">
    <citation type="submission" date="2020-09" db="EMBL/GenBank/DDBJ databases">
        <authorList>
            <person name="Sun Q."/>
            <person name="Ohkuma M."/>
        </authorList>
    </citation>
    <scope>NUCLEOTIDE SEQUENCE</scope>
    <source>
        <strain evidence="2">JCM 3090</strain>
    </source>
</reference>
<evidence type="ECO:0000313" key="2">
    <source>
        <dbReference type="EMBL" id="GGK03533.1"/>
    </source>
</evidence>
<feature type="signal peptide" evidence="1">
    <location>
        <begin position="1"/>
        <end position="27"/>
    </location>
</feature>
<dbReference type="GO" id="GO:0050482">
    <property type="term" value="P:arachidonate secretion"/>
    <property type="evidence" value="ECO:0007669"/>
    <property type="project" value="InterPro"/>
</dbReference>
<gene>
    <name evidence="2" type="ORF">GCM10010123_36800</name>
</gene>
<reference evidence="2" key="1">
    <citation type="journal article" date="2014" name="Int. J. Syst. Evol. Microbiol.">
        <title>Complete genome sequence of Corynebacterium casei LMG S-19264T (=DSM 44701T), isolated from a smear-ripened cheese.</title>
        <authorList>
            <consortium name="US DOE Joint Genome Institute (JGI-PGF)"/>
            <person name="Walter F."/>
            <person name="Albersmeier A."/>
            <person name="Kalinowski J."/>
            <person name="Ruckert C."/>
        </authorList>
    </citation>
    <scope>NUCLEOTIDE SEQUENCE</scope>
    <source>
        <strain evidence="2">JCM 3090</strain>
    </source>
</reference>
<dbReference type="Gene3D" id="1.20.90.10">
    <property type="entry name" value="Phospholipase A2 domain"/>
    <property type="match status" value="1"/>
</dbReference>
<name>A0A8J3BHB8_9ACTN</name>
<evidence type="ECO:0000313" key="3">
    <source>
        <dbReference type="Proteomes" id="UP000649739"/>
    </source>
</evidence>
<proteinExistence type="predicted"/>
<dbReference type="RefSeq" id="WP_189171407.1">
    <property type="nucleotide sequence ID" value="NZ_BMQB01000008.1"/>
</dbReference>